<name>A0A7L5C0H6_9RHOB</name>
<evidence type="ECO:0000313" key="2">
    <source>
        <dbReference type="EMBL" id="QIE55654.1"/>
    </source>
</evidence>
<evidence type="ECO:0000256" key="1">
    <source>
        <dbReference type="ARBA" id="ARBA00023172"/>
    </source>
</evidence>
<dbReference type="InterPro" id="IPR011010">
    <property type="entry name" value="DNA_brk_join_enz"/>
</dbReference>
<dbReference type="InterPro" id="IPR013762">
    <property type="entry name" value="Integrase-like_cat_sf"/>
</dbReference>
<organism evidence="2 3">
    <name type="scientific">Pikeienuella piscinae</name>
    <dbReference type="NCBI Taxonomy" id="2748098"/>
    <lineage>
        <taxon>Bacteria</taxon>
        <taxon>Pseudomonadati</taxon>
        <taxon>Pseudomonadota</taxon>
        <taxon>Alphaproteobacteria</taxon>
        <taxon>Rhodobacterales</taxon>
        <taxon>Paracoccaceae</taxon>
        <taxon>Pikeienuella</taxon>
    </lineage>
</organism>
<dbReference type="Gene3D" id="1.10.443.10">
    <property type="entry name" value="Intergrase catalytic core"/>
    <property type="match status" value="1"/>
</dbReference>
<dbReference type="EMBL" id="CP049056">
    <property type="protein sequence ID" value="QIE55654.1"/>
    <property type="molecule type" value="Genomic_DNA"/>
</dbReference>
<dbReference type="GO" id="GO:0003677">
    <property type="term" value="F:DNA binding"/>
    <property type="evidence" value="ECO:0007669"/>
    <property type="project" value="InterPro"/>
</dbReference>
<dbReference type="RefSeq" id="WP_165097862.1">
    <property type="nucleotide sequence ID" value="NZ_CP049056.1"/>
</dbReference>
<reference evidence="2 3" key="1">
    <citation type="submission" date="2020-02" db="EMBL/GenBank/DDBJ databases">
        <title>complete genome sequence of Rhodobacteraceae bacterium.</title>
        <authorList>
            <person name="Park J."/>
            <person name="Kim Y.-S."/>
            <person name="Kim K.-H."/>
        </authorList>
    </citation>
    <scope>NUCLEOTIDE SEQUENCE [LARGE SCALE GENOMIC DNA]</scope>
    <source>
        <strain evidence="2 3">RR4-56</strain>
    </source>
</reference>
<proteinExistence type="predicted"/>
<keyword evidence="3" id="KW-1185">Reference proteome</keyword>
<evidence type="ECO:0000313" key="3">
    <source>
        <dbReference type="Proteomes" id="UP000503336"/>
    </source>
</evidence>
<dbReference type="AlphaFoldDB" id="A0A7L5C0H6"/>
<dbReference type="Proteomes" id="UP000503336">
    <property type="component" value="Chromosome"/>
</dbReference>
<sequence length="66" mass="7513">MVHCRGKRAECVKRGFQKARRNAGILCCTPHDLRRTAITWACQGGAQMQEIESSFGTTPEELRRTY</sequence>
<dbReference type="SUPFAM" id="SSF56349">
    <property type="entry name" value="DNA breaking-rejoining enzymes"/>
    <property type="match status" value="1"/>
</dbReference>
<dbReference type="KEGG" id="hdh:G5B40_09445"/>
<protein>
    <submittedName>
        <fullName evidence="2">Uncharacterized protein</fullName>
    </submittedName>
</protein>
<accession>A0A7L5C0H6</accession>
<dbReference type="GO" id="GO:0015074">
    <property type="term" value="P:DNA integration"/>
    <property type="evidence" value="ECO:0007669"/>
    <property type="project" value="InterPro"/>
</dbReference>
<dbReference type="GO" id="GO:0006310">
    <property type="term" value="P:DNA recombination"/>
    <property type="evidence" value="ECO:0007669"/>
    <property type="project" value="UniProtKB-KW"/>
</dbReference>
<keyword evidence="1" id="KW-0233">DNA recombination</keyword>
<gene>
    <name evidence="2" type="ORF">G5B40_09445</name>
</gene>